<feature type="compositionally biased region" description="Low complexity" evidence="1">
    <location>
        <begin position="45"/>
        <end position="57"/>
    </location>
</feature>
<dbReference type="Proteomes" id="UP000762676">
    <property type="component" value="Unassembled WGS sequence"/>
</dbReference>
<sequence>MLQALTTCHSGHRWSIDSHAWTKWLRQYRPPGLHDRIDNTRRQTIDTTPTESITDTTPAESITDNAIALEIKTARVR</sequence>
<dbReference type="EMBL" id="BMAT01000594">
    <property type="protein sequence ID" value="GFR69074.1"/>
    <property type="molecule type" value="Genomic_DNA"/>
</dbReference>
<evidence type="ECO:0000256" key="1">
    <source>
        <dbReference type="SAM" id="MobiDB-lite"/>
    </source>
</evidence>
<reference evidence="2 3" key="1">
    <citation type="journal article" date="2021" name="Elife">
        <title>Chloroplast acquisition without the gene transfer in kleptoplastic sea slugs, Plakobranchus ocellatus.</title>
        <authorList>
            <person name="Maeda T."/>
            <person name="Takahashi S."/>
            <person name="Yoshida T."/>
            <person name="Shimamura S."/>
            <person name="Takaki Y."/>
            <person name="Nagai Y."/>
            <person name="Toyoda A."/>
            <person name="Suzuki Y."/>
            <person name="Arimoto A."/>
            <person name="Ishii H."/>
            <person name="Satoh N."/>
            <person name="Nishiyama T."/>
            <person name="Hasebe M."/>
            <person name="Maruyama T."/>
            <person name="Minagawa J."/>
            <person name="Obokata J."/>
            <person name="Shigenobu S."/>
        </authorList>
    </citation>
    <scope>NUCLEOTIDE SEQUENCE [LARGE SCALE GENOMIC DNA]</scope>
</reference>
<organism evidence="2 3">
    <name type="scientific">Elysia marginata</name>
    <dbReference type="NCBI Taxonomy" id="1093978"/>
    <lineage>
        <taxon>Eukaryota</taxon>
        <taxon>Metazoa</taxon>
        <taxon>Spiralia</taxon>
        <taxon>Lophotrochozoa</taxon>
        <taxon>Mollusca</taxon>
        <taxon>Gastropoda</taxon>
        <taxon>Heterobranchia</taxon>
        <taxon>Euthyneura</taxon>
        <taxon>Panpulmonata</taxon>
        <taxon>Sacoglossa</taxon>
        <taxon>Placobranchoidea</taxon>
        <taxon>Plakobranchidae</taxon>
        <taxon>Elysia</taxon>
    </lineage>
</organism>
<evidence type="ECO:0000313" key="2">
    <source>
        <dbReference type="EMBL" id="GFR69074.1"/>
    </source>
</evidence>
<feature type="compositionally biased region" description="Basic and acidic residues" evidence="1">
    <location>
        <begin position="35"/>
        <end position="44"/>
    </location>
</feature>
<accession>A0AAV4F737</accession>
<evidence type="ECO:0000313" key="3">
    <source>
        <dbReference type="Proteomes" id="UP000762676"/>
    </source>
</evidence>
<protein>
    <submittedName>
        <fullName evidence="2">Uncharacterized protein</fullName>
    </submittedName>
</protein>
<feature type="region of interest" description="Disordered" evidence="1">
    <location>
        <begin position="35"/>
        <end position="57"/>
    </location>
</feature>
<name>A0AAV4F737_9GAST</name>
<dbReference type="AlphaFoldDB" id="A0AAV4F737"/>
<comment type="caution">
    <text evidence="2">The sequence shown here is derived from an EMBL/GenBank/DDBJ whole genome shotgun (WGS) entry which is preliminary data.</text>
</comment>
<proteinExistence type="predicted"/>
<keyword evidence="3" id="KW-1185">Reference proteome</keyword>
<gene>
    <name evidence="2" type="ORF">ElyMa_000293600</name>
</gene>